<dbReference type="Proteomes" id="UP000799436">
    <property type="component" value="Unassembled WGS sequence"/>
</dbReference>
<dbReference type="EMBL" id="ML995854">
    <property type="protein sequence ID" value="KAF2767585.1"/>
    <property type="molecule type" value="Genomic_DNA"/>
</dbReference>
<proteinExistence type="predicted"/>
<keyword evidence="2" id="KW-1185">Reference proteome</keyword>
<gene>
    <name evidence="1" type="ORF">EJ03DRAFT_145430</name>
</gene>
<evidence type="ECO:0000313" key="1">
    <source>
        <dbReference type="EMBL" id="KAF2767585.1"/>
    </source>
</evidence>
<protein>
    <submittedName>
        <fullName evidence="1">Uncharacterized protein</fullName>
    </submittedName>
</protein>
<sequence>MTVNDPGGRGVRRWRWMGTVRRTIILMRTMRPRLNLTTITMICVIIERATSTHGLSRRAGLQELCVHSIYWQENRHSGPFLMNLGSSKASLYSSEPGAARTSVFGLLSPRHSSSIIPGQTHTLPKVLSNRPTSAYHQCSSLQPTVPQAPPAVMLTSG</sequence>
<name>A0A6G1L425_9PEZI</name>
<organism evidence="1 2">
    <name type="scientific">Teratosphaeria nubilosa</name>
    <dbReference type="NCBI Taxonomy" id="161662"/>
    <lineage>
        <taxon>Eukaryota</taxon>
        <taxon>Fungi</taxon>
        <taxon>Dikarya</taxon>
        <taxon>Ascomycota</taxon>
        <taxon>Pezizomycotina</taxon>
        <taxon>Dothideomycetes</taxon>
        <taxon>Dothideomycetidae</taxon>
        <taxon>Mycosphaerellales</taxon>
        <taxon>Teratosphaeriaceae</taxon>
        <taxon>Teratosphaeria</taxon>
    </lineage>
</organism>
<dbReference type="AlphaFoldDB" id="A0A6G1L425"/>
<reference evidence="1" key="1">
    <citation type="journal article" date="2020" name="Stud. Mycol.">
        <title>101 Dothideomycetes genomes: a test case for predicting lifestyles and emergence of pathogens.</title>
        <authorList>
            <person name="Haridas S."/>
            <person name="Albert R."/>
            <person name="Binder M."/>
            <person name="Bloem J."/>
            <person name="Labutti K."/>
            <person name="Salamov A."/>
            <person name="Andreopoulos B."/>
            <person name="Baker S."/>
            <person name="Barry K."/>
            <person name="Bills G."/>
            <person name="Bluhm B."/>
            <person name="Cannon C."/>
            <person name="Castanera R."/>
            <person name="Culley D."/>
            <person name="Daum C."/>
            <person name="Ezra D."/>
            <person name="Gonzalez J."/>
            <person name="Henrissat B."/>
            <person name="Kuo A."/>
            <person name="Liang C."/>
            <person name="Lipzen A."/>
            <person name="Lutzoni F."/>
            <person name="Magnuson J."/>
            <person name="Mondo S."/>
            <person name="Nolan M."/>
            <person name="Ohm R."/>
            <person name="Pangilinan J."/>
            <person name="Park H.-J."/>
            <person name="Ramirez L."/>
            <person name="Alfaro M."/>
            <person name="Sun H."/>
            <person name="Tritt A."/>
            <person name="Yoshinaga Y."/>
            <person name="Zwiers L.-H."/>
            <person name="Turgeon B."/>
            <person name="Goodwin S."/>
            <person name="Spatafora J."/>
            <person name="Crous P."/>
            <person name="Grigoriev I."/>
        </authorList>
    </citation>
    <scope>NUCLEOTIDE SEQUENCE</scope>
    <source>
        <strain evidence="1">CBS 116005</strain>
    </source>
</reference>
<accession>A0A6G1L425</accession>
<evidence type="ECO:0000313" key="2">
    <source>
        <dbReference type="Proteomes" id="UP000799436"/>
    </source>
</evidence>